<dbReference type="InterPro" id="IPR021827">
    <property type="entry name" value="Nup186/Nup192/Nup205"/>
</dbReference>
<dbReference type="VEuPathDB" id="FungiDB:HGUI_02922"/>
<protein>
    <recommendedName>
        <fullName evidence="4">Nucleoporin</fullName>
    </recommendedName>
</protein>
<accession>A0A1L0B2U7</accession>
<dbReference type="GO" id="GO:0005643">
    <property type="term" value="C:nuclear pore"/>
    <property type="evidence" value="ECO:0007669"/>
    <property type="project" value="InterPro"/>
</dbReference>
<organism evidence="2 3">
    <name type="scientific">Hanseniaspora guilliermondii</name>
    <dbReference type="NCBI Taxonomy" id="56406"/>
    <lineage>
        <taxon>Eukaryota</taxon>
        <taxon>Fungi</taxon>
        <taxon>Dikarya</taxon>
        <taxon>Ascomycota</taxon>
        <taxon>Saccharomycotina</taxon>
        <taxon>Saccharomycetes</taxon>
        <taxon>Saccharomycodales</taxon>
        <taxon>Saccharomycodaceae</taxon>
        <taxon>Hanseniaspora</taxon>
    </lineage>
</organism>
<keyword evidence="3" id="KW-1185">Reference proteome</keyword>
<gene>
    <name evidence="2" type="ORF">HGUI_02922</name>
</gene>
<name>A0A1L0B2U7_9ASCO</name>
<dbReference type="EMBL" id="FQNF01000061">
    <property type="protein sequence ID" value="SGZ40722.1"/>
    <property type="molecule type" value="Genomic_DNA"/>
</dbReference>
<evidence type="ECO:0000256" key="1">
    <source>
        <dbReference type="SAM" id="MobiDB-lite"/>
    </source>
</evidence>
<dbReference type="OrthoDB" id="2019644at2759"/>
<feature type="compositionally biased region" description="Polar residues" evidence="1">
    <location>
        <begin position="477"/>
        <end position="490"/>
    </location>
</feature>
<evidence type="ECO:0000313" key="3">
    <source>
        <dbReference type="Proteomes" id="UP000183365"/>
    </source>
</evidence>
<feature type="region of interest" description="Disordered" evidence="1">
    <location>
        <begin position="470"/>
        <end position="490"/>
    </location>
</feature>
<evidence type="ECO:0000313" key="2">
    <source>
        <dbReference type="EMBL" id="SGZ40722.1"/>
    </source>
</evidence>
<dbReference type="Proteomes" id="UP000183365">
    <property type="component" value="Unassembled WGS sequence"/>
</dbReference>
<evidence type="ECO:0008006" key="4">
    <source>
        <dbReference type="Google" id="ProtNLM"/>
    </source>
</evidence>
<reference evidence="3" key="1">
    <citation type="submission" date="2016-11" db="EMBL/GenBank/DDBJ databases">
        <authorList>
            <person name="Guldener U."/>
        </authorList>
    </citation>
    <scope>NUCLEOTIDE SEQUENCE [LARGE SCALE GENOMIC DNA]</scope>
</reference>
<dbReference type="Pfam" id="PF11894">
    <property type="entry name" value="Nup192"/>
    <property type="match status" value="1"/>
</dbReference>
<proteinExistence type="predicted"/>
<sequence length="1820" mass="209473">MFWDIGVLEAFYSILQQEQSQSRLKGGVLILDKCIDDLNNLLVTPTKNQQSRSRVESLKFSIHDIKYEVSNEFVYAVIQLSDELNVDELIIAEFLLNISERKKAINEFLLTQESLVKEGRLAFFLRRQYLLQIINYIFNMITVANDKLISVSIEKLNLTLITDNIFKSLENLHSNFNLIIENINKDNTVQQYTSLKKDVNKLKRGFLTKEYDIMAQFITGFLLNNNNNIFYDDKEFTKIFSLLDFVEKNMNNNDSFVLFYLPSLLQFGNFLPKKISTEDKGFVWNLLNKINNDIEKNEKLYLSPFRVLIYFNILINIIEWFKEDPSRVNHNQQTLDFEGKVSKPIYKLVLLGAIEELMIFSSMTTKNQEHDLTDQVGSVRLLLEKHLPKLLPFSLQDIKLPSIEMTGYILEDKEAVKSIELSEELNDYFIVNSLNSLIVKFIEHCPFMLNKLRDEEEEALLKSIQKKQINDQRKNKSGNQTNVKSSNLNTQGFLNFNTDSSNLTKNEDQLYKKADIERFFLSCYYVYNNREELGMPFWEDKDSALNGFIKWGSKCKDSLMTSCYYIMLSSFANNQNLSKTIFSFVMKGKNFDEYFLANNGDNHGGNYFDNLASIIDEFSQAIQEWENGKKDTNGFGNNDIAEIDSDILNRHTNLGRHNVGSLNSSKSGLPQHLGYMGKTSRFSHFDNKNHDPEVAKNLTFENLSEESVLLLTSLISFIGNLSSNLDQSAKETIANIFTNILFQLMTLNTPILGLTMKTISSFVTENNRNDIWIKLDSLIFGNTSKNSVKHILKRDDNKFILNPLSSSYIHYFKNNFQHITEVFGFVELLKKLTNIDKSTKALSFEKMITPLSFGSTDRHQKGISPYLEYLVNDVFVNSQFVNDEYLRRKLQILVLKTLKNCFKTFDYQKIIDLNYCLEINMDLLVPQRNFVKYLIENPAIYAISNLLNVDENIELLMNIIKTESNKKISQENAEIETLELATDVLKHLCLVDDCFNDALLPSIKEGLRNTKLYYIDKSIFEFKNIKNFKDSLRRDVHLIIKLLENLSTPYMSLNISNIEILSLVFDKNDEHQMNHLFNILQNSEESVSIKNSFMYALDAPVESKEGFEYKLKLIKFLNDRVSSNSKVVQLIAGFQLDPSKTLGPSTYPTFISSNVSVFGSLIKLIIQCLEFVNAENIPIIPMRLLAASFELLKNMTAVDLNLLAGYLLNIGFIEELIRLTIVVDKKKTLWNGIESRADIMKDTNNLSFVTLMSFFKFRSELLELFSLVIHEFKGYNSTGHVINSLISSSSKEKPIIFKLLDILTNDFLLYDQQTNFTYDSFTKLYLSQLQLYSSGVNFESVLNTLSLKDFAENDDDIYDFSNLDSLLDLKFNWLKSALKLEIANDEQDDKERFILKSTITDLNAKAVFNNYQQNVVHNWNVLVQLIVTDGALTAEDKNKFILSTFESLIGEVELLIDSNIKYAEEFISLIVLLYDILSDMNYNVYDKNLYKLFMTSVQGISSPLTSVSMRSDLYVLMNKYLTSLMFFNEKNNEINSNASSDVSIHPTLKKLIHDLKMLDEKLIEIMVLDCINGSCQSPERITSVLFLKSLVKLGNFVSGNKSNFIIKALSNSNMLTNLISSIKNLDEMVHNDSNATLSFEDVKYELTVFKFTMSVLTDIAATRLGAYELLQNDAMSVINKLRFESLDLNLGTDLEFKEFITLNQTLSGKIRIKLDNNVPSSLTTKKPVEDMNVISVFEILIPIFKFVVTISGSLGFENKQLKLSISKFLRRYDQQIKNLLKRDSLMVENKDKSTDKGAYSTDLQTLIKLIIVLYNEMREY</sequence>